<comment type="similarity">
    <text evidence="1 4">Belongs to the EXO70 family.</text>
</comment>
<comment type="subcellular location">
    <subcellularLocation>
        <location evidence="4">Bud</location>
    </subcellularLocation>
    <subcellularLocation>
        <location evidence="4">Bud neck</location>
    </subcellularLocation>
</comment>
<dbReference type="Pfam" id="PF20669">
    <property type="entry name" value="Exo70_N"/>
    <property type="match status" value="1"/>
</dbReference>
<name>A0A9W8AY68_9FUNG</name>
<comment type="function">
    <text evidence="4">Involved in the secretory pathway as part of the exocyst complex which tethers secretory vesicles to the sites of exocytosis. Also plays a role in the assembly of the exocyst.</text>
</comment>
<evidence type="ECO:0000313" key="7">
    <source>
        <dbReference type="Proteomes" id="UP001150925"/>
    </source>
</evidence>
<evidence type="ECO:0000256" key="2">
    <source>
        <dbReference type="ARBA" id="ARBA00022448"/>
    </source>
</evidence>
<dbReference type="Pfam" id="PF03081">
    <property type="entry name" value="Exo70_C"/>
    <property type="match status" value="1"/>
</dbReference>
<dbReference type="OrthoDB" id="1922221at2759"/>
<protein>
    <recommendedName>
        <fullName evidence="4">Exocyst complex protein EXO70</fullName>
    </recommendedName>
</protein>
<dbReference type="EMBL" id="JANBPY010000196">
    <property type="protein sequence ID" value="KAJ1968342.1"/>
    <property type="molecule type" value="Genomic_DNA"/>
</dbReference>
<dbReference type="PANTHER" id="PTHR12542">
    <property type="entry name" value="EXOCYST COMPLEX PROTEIN EXO70"/>
    <property type="match status" value="1"/>
</dbReference>
<dbReference type="InterPro" id="IPR046364">
    <property type="entry name" value="Exo70_C"/>
</dbReference>
<dbReference type="InterPro" id="IPR016159">
    <property type="entry name" value="Cullin_repeat-like_dom_sf"/>
</dbReference>
<evidence type="ECO:0000256" key="1">
    <source>
        <dbReference type="ARBA" id="ARBA00006756"/>
    </source>
</evidence>
<comment type="caution">
    <text evidence="6">The sequence shown here is derived from an EMBL/GenBank/DDBJ whole genome shotgun (WGS) entry which is preliminary data.</text>
</comment>
<keyword evidence="2 4" id="KW-0813">Transport</keyword>
<evidence type="ECO:0000313" key="6">
    <source>
        <dbReference type="EMBL" id="KAJ1968342.1"/>
    </source>
</evidence>
<accession>A0A9W8AY68</accession>
<organism evidence="6 7">
    <name type="scientific">Dispira parvispora</name>
    <dbReference type="NCBI Taxonomy" id="1520584"/>
    <lineage>
        <taxon>Eukaryota</taxon>
        <taxon>Fungi</taxon>
        <taxon>Fungi incertae sedis</taxon>
        <taxon>Zoopagomycota</taxon>
        <taxon>Kickxellomycotina</taxon>
        <taxon>Dimargaritomycetes</taxon>
        <taxon>Dimargaritales</taxon>
        <taxon>Dimargaritaceae</taxon>
        <taxon>Dispira</taxon>
    </lineage>
</organism>
<dbReference type="AlphaFoldDB" id="A0A9W8AY68"/>
<sequence length="609" mass="69811">MASTHVNNYLDLDEENDELSFLQESLEQINQLSQRGTRILAHFDQRLVRLESLVQPIRQSSQSLGTLQQNVNDTIDALKNMMKYFDCVREEEPVINQGPQENDLLPYLRSINNLQLANDFVAQVNMRSADRLTKQIRKLLEKGLEHLNDLFRKWLQQYSTPIDPTQYDSPLDIPRPPPATLRLLEMLVTYLSTSETETGTRIDYGATLYDIRSTYVIKSMEPLIAATDNVRTQASATMYQKGTSPVILMTSGLIKLAQAEKDFIETIMPGTIAEEVFLKTVKPVVARYLKSIEGLLQVAKRSIQTEKFMLFDVFETLKHYQSELDRALNLTPAEKKTLANLMASISTPIMTSFAEYMEEARQMTKLGMPQDGTISEFSSSVLNHMKRLLDHQETVESMMVTLGDGHWGSASVNTVRKTFSGEAILKHYFQDLLRLLVGSLESKTKGSKRQEVTIVFLMNNFHYIYKTISQSRLREILGEHDLQNYEGLDWKYQEQYCRIWAGCVAYLVDDPTGPGGLKHKLVGADKMTIKDKFKHFNGTLEDVIRAQQSCTIPDPELRQMLLDRVRQLLIPAYVSFMEKYQHTEFAKNSGKYVRYSQDSLDRILQSVFK</sequence>
<dbReference type="GO" id="GO:0000145">
    <property type="term" value="C:exocyst"/>
    <property type="evidence" value="ECO:0007669"/>
    <property type="project" value="InterPro"/>
</dbReference>
<dbReference type="GO" id="GO:0006887">
    <property type="term" value="P:exocytosis"/>
    <property type="evidence" value="ECO:0007669"/>
    <property type="project" value="UniProtKB-KW"/>
</dbReference>
<dbReference type="InterPro" id="IPR004140">
    <property type="entry name" value="Exo70"/>
</dbReference>
<evidence type="ECO:0000259" key="5">
    <source>
        <dbReference type="Pfam" id="PF03081"/>
    </source>
</evidence>
<evidence type="ECO:0000256" key="4">
    <source>
        <dbReference type="RuleBase" id="RU365026"/>
    </source>
</evidence>
<gene>
    <name evidence="6" type="primary">EXO70</name>
    <name evidence="6" type="ORF">IWQ62_001301</name>
</gene>
<reference evidence="6" key="1">
    <citation type="submission" date="2022-07" db="EMBL/GenBank/DDBJ databases">
        <title>Phylogenomic reconstructions and comparative analyses of Kickxellomycotina fungi.</title>
        <authorList>
            <person name="Reynolds N.K."/>
            <person name="Stajich J.E."/>
            <person name="Barry K."/>
            <person name="Grigoriev I.V."/>
            <person name="Crous P."/>
            <person name="Smith M.E."/>
        </authorList>
    </citation>
    <scope>NUCLEOTIDE SEQUENCE</scope>
    <source>
        <strain evidence="6">RSA 1196</strain>
    </source>
</reference>
<proteinExistence type="inferred from homology"/>
<evidence type="ECO:0000256" key="3">
    <source>
        <dbReference type="ARBA" id="ARBA00022483"/>
    </source>
</evidence>
<dbReference type="GO" id="GO:0005935">
    <property type="term" value="C:cellular bud neck"/>
    <property type="evidence" value="ECO:0007669"/>
    <property type="project" value="UniProtKB-SubCell"/>
</dbReference>
<keyword evidence="3 4" id="KW-0268">Exocytosis</keyword>
<dbReference type="Gene3D" id="1.20.1280.170">
    <property type="entry name" value="Exocyst complex component Exo70"/>
    <property type="match status" value="1"/>
</dbReference>
<keyword evidence="7" id="KW-1185">Reference proteome</keyword>
<dbReference type="Proteomes" id="UP001150925">
    <property type="component" value="Unassembled WGS sequence"/>
</dbReference>
<keyword evidence="4" id="KW-0653">Protein transport</keyword>
<dbReference type="GO" id="GO:0015031">
    <property type="term" value="P:protein transport"/>
    <property type="evidence" value="ECO:0007669"/>
    <property type="project" value="UniProtKB-KW"/>
</dbReference>
<dbReference type="GO" id="GO:0005546">
    <property type="term" value="F:phosphatidylinositol-4,5-bisphosphate binding"/>
    <property type="evidence" value="ECO:0007669"/>
    <property type="project" value="InterPro"/>
</dbReference>
<dbReference type="SUPFAM" id="SSF74788">
    <property type="entry name" value="Cullin repeat-like"/>
    <property type="match status" value="1"/>
</dbReference>
<dbReference type="PANTHER" id="PTHR12542:SF41">
    <property type="entry name" value="EXOCYST COMPLEX COMPONENT 7"/>
    <property type="match status" value="1"/>
</dbReference>
<feature type="domain" description="Exocyst complex subunit Exo70 C-terminal" evidence="5">
    <location>
        <begin position="248"/>
        <end position="606"/>
    </location>
</feature>